<name>A0AAV8G3B6_9POAL</name>
<dbReference type="NCBIfam" id="NF047352">
    <property type="entry name" value="P_loop_sacsin"/>
    <property type="match status" value="1"/>
</dbReference>
<protein>
    <submittedName>
        <fullName evidence="2">ATP/DNA binding protein</fullName>
    </submittedName>
</protein>
<dbReference type="Proteomes" id="UP001140206">
    <property type="component" value="Chromosome 2"/>
</dbReference>
<dbReference type="EMBL" id="JAMFTS010000002">
    <property type="protein sequence ID" value="KAJ4799972.1"/>
    <property type="molecule type" value="Genomic_DNA"/>
</dbReference>
<dbReference type="InterPro" id="IPR058210">
    <property type="entry name" value="SACS/Nov_dom"/>
</dbReference>
<evidence type="ECO:0000313" key="2">
    <source>
        <dbReference type="EMBL" id="KAJ4799972.1"/>
    </source>
</evidence>
<dbReference type="Gene3D" id="3.30.565.10">
    <property type="entry name" value="Histidine kinase-like ATPase, C-terminal domain"/>
    <property type="match status" value="1"/>
</dbReference>
<gene>
    <name evidence="2" type="ORF">LUZ62_051218</name>
</gene>
<feature type="domain" description="Sacsin/Nov" evidence="1">
    <location>
        <begin position="51"/>
        <end position="153"/>
    </location>
</feature>
<evidence type="ECO:0000259" key="1">
    <source>
        <dbReference type="Pfam" id="PF25794"/>
    </source>
</evidence>
<proteinExistence type="predicted"/>
<dbReference type="InterPro" id="IPR036890">
    <property type="entry name" value="HATPase_C_sf"/>
</dbReference>
<dbReference type="SUPFAM" id="SSF55874">
    <property type="entry name" value="ATPase domain of HSP90 chaperone/DNA topoisomerase II/histidine kinase"/>
    <property type="match status" value="1"/>
</dbReference>
<accession>A0AAV8G3B6</accession>
<comment type="caution">
    <text evidence="2">The sequence shown here is derived from an EMBL/GenBank/DDBJ whole genome shotgun (WGS) entry which is preliminary data.</text>
</comment>
<dbReference type="InterPro" id="IPR052957">
    <property type="entry name" value="Auxin_embryo_med"/>
</dbReference>
<keyword evidence="3" id="KW-1185">Reference proteome</keyword>
<reference evidence="2" key="1">
    <citation type="submission" date="2022-08" db="EMBL/GenBank/DDBJ databases">
        <authorList>
            <person name="Marques A."/>
        </authorList>
    </citation>
    <scope>NUCLEOTIDE SEQUENCE</scope>
    <source>
        <strain evidence="2">RhyPub2mFocal</strain>
        <tissue evidence="2">Leaves</tissue>
    </source>
</reference>
<sequence length="1701" mass="192897">MTTYKGGSGELSPREHVEKIRRDRFFIGREEKNPLAEDMHQAVNYLSEELYSKDVHFLMELIQNAEDNQYPSGVAPSLEFVLTSEDITATGANSTLVIFNNEEGFSAANIESICRVGKSTKKGQRYRGYIGEKGIGFKSVFLVSSQPHIFSNGYQIRFSEEPSPECDIGYIVPEWFDEHPTLSDLKKIYGSTKALPTTTIVLPLKAAKISAVRKQLSSMHPELLLFLSKIRKLSIKEIGNNNTKQTDLTEVSISSEKDYQTRKNVDAESYTLHLDVGQAGNEEQCTYYMWKQKFPVKSECRVKKREEVDQWTITLAFPHGQRLGGANAPGIYAFLPTEMVTNFPFIIQADFLLASSRETILFDSPWNKGILECVPSAFINALAALVKTTSDAPAFSLPPKFKFLPILASPLQLIDSVRLSIKKKILEEHIIPSQSYNKQKIFCKPGEVRRLNSQFWDILDKAQKLGVDLQSISSHGHYILCSCFDTKEYDDVLEFLGIGFMDWGWYPKCIEGCDLVKEVPEEVYMMLLKFAAENWGLLGSKIQYLPLLKYEDVSGVLSFCSINRVTQRGLRLCIASEESLISWLISWNRELACPSDIFFMPLDTQRCLKGFCKRATVMDWLQRYGKMEVFTAYKYGSAVSGIMNERRLAIVFANFVFHSWQKRYISERYIKGLCASMPIVDNYGSVVTWRSQVLVPAKGSKWVSLMGSNPWRSEKYVELSGDYRKSGSFAGNYTPENALLIFIQDNVGAADVPYIRPPNASFLTVTSPLTKENALLLLDWIHNLRSGGVALPSKFLDSVKGGSWLKTSIGYKPPKDSFLCTETWGSLLQIGSDMVDIPMIDQEFYGKDLCTYKNELQLIGVKFEFGQASEMIGKHLMSRAANGTLTRSNVLSLLGLIRFLRNKLLSPSHLIEAVKKDGWLKTCLGNRSPSEAFLHSSEWTAASCIANLPFIDDKYYGQSIFGYKSELELLGVHVKIGDASNYLRILVNKLKFPPNLSSAEAFLLLLKCIREVGLTENLIEKIKKLKAIKTNLGFRLPTESVVLVPEWECLFNVLHGIPVLDVEFYGSVVIRSYCEELRKLGVAVRSEQVSKVVSLKFKQLVSSSSIVKDKVLLLLKSYRQLSQKQSMFPADLLSCMKAEKWLKTKMGLRAPVDSVMFNSEWDSISSLAIIPFIEYSSEMEEYEDELRALGVAITLKQGAGFVLKGINLPTDPTTMTPNSSLHLLKCVKYWKENKTDLPKEFRDGISKKWLRTVLGYRCPDESLFYDSKYSSLIQRGDGPFIDEDFYGAKIGLYREQLKGIGVEVDIRRGCSLVARHLICHSERSTIVRIYKFLQEFEWEPENENFSWIWVPGEEEAGEWVFPENCVLRDNNNLFASQLHILDKFYEEDLLGFFSKAFNVKDEPDIEDYVKLWELWENSASKVSLEDCLVFSEFIGLHWNLICEKLLAKHVQKLPVLIGGSISLIFKQDLFIPDDLLLEDLFDKSLFVWYPTKSTPSLPRLKLTRIYTSLGVRNFSEAVMKHEASNSDTNGSDNGTKLESSANVITEGLIRIILAFLANPCFDISAKERHEMVESLLDLTIVKADEPVNMKYRIELSGGRLLEAKATHMFCWEKNEARLFMPQIDGVQGMVGSIKYATYLSDVISQGLLYERADLVESLAELIKFGCLLNFELAAVEFLLKNKNLQVFAEDEEFLLLHFSTK</sequence>
<dbReference type="Pfam" id="PF25794">
    <property type="entry name" value="SACS"/>
    <property type="match status" value="1"/>
</dbReference>
<dbReference type="PANTHER" id="PTHR32387:SF3">
    <property type="entry name" value="ATP_DNA BINDING PROTEIN"/>
    <property type="match status" value="1"/>
</dbReference>
<evidence type="ECO:0000313" key="3">
    <source>
        <dbReference type="Proteomes" id="UP001140206"/>
    </source>
</evidence>
<organism evidence="2 3">
    <name type="scientific">Rhynchospora pubera</name>
    <dbReference type="NCBI Taxonomy" id="906938"/>
    <lineage>
        <taxon>Eukaryota</taxon>
        <taxon>Viridiplantae</taxon>
        <taxon>Streptophyta</taxon>
        <taxon>Embryophyta</taxon>
        <taxon>Tracheophyta</taxon>
        <taxon>Spermatophyta</taxon>
        <taxon>Magnoliopsida</taxon>
        <taxon>Liliopsida</taxon>
        <taxon>Poales</taxon>
        <taxon>Cyperaceae</taxon>
        <taxon>Cyperoideae</taxon>
        <taxon>Rhynchosporeae</taxon>
        <taxon>Rhynchospora</taxon>
    </lineage>
</organism>
<dbReference type="PANTHER" id="PTHR32387">
    <property type="entry name" value="WU:FJ29H11"/>
    <property type="match status" value="1"/>
</dbReference>